<dbReference type="RefSeq" id="WP_064041700.1">
    <property type="nucleotide sequence ID" value="NZ_LUUJ01000105.1"/>
</dbReference>
<dbReference type="OrthoDB" id="9814037at2"/>
<dbReference type="Pfam" id="PF13453">
    <property type="entry name" value="Zn_ribbon_TFIIB"/>
    <property type="match status" value="1"/>
</dbReference>
<gene>
    <name evidence="2" type="ORF">A1507_18415</name>
</gene>
<dbReference type="InterPro" id="IPR027392">
    <property type="entry name" value="TF_Znf"/>
</dbReference>
<comment type="caution">
    <text evidence="2">The sequence shown here is derived from an EMBL/GenBank/DDBJ whole genome shotgun (WGS) entry which is preliminary data.</text>
</comment>
<evidence type="ECO:0000313" key="3">
    <source>
        <dbReference type="Proteomes" id="UP000077857"/>
    </source>
</evidence>
<dbReference type="EMBL" id="LUUJ01000105">
    <property type="protein sequence ID" value="OAI12905.1"/>
    <property type="molecule type" value="Genomic_DNA"/>
</dbReference>
<feature type="domain" description="Transcription factor zinc-finger" evidence="1">
    <location>
        <begin position="46"/>
        <end position="87"/>
    </location>
</feature>
<organism evidence="2 3">
    <name type="scientific">Methylomonas koyamae</name>
    <dbReference type="NCBI Taxonomy" id="702114"/>
    <lineage>
        <taxon>Bacteria</taxon>
        <taxon>Pseudomonadati</taxon>
        <taxon>Pseudomonadota</taxon>
        <taxon>Gammaproteobacteria</taxon>
        <taxon>Methylococcales</taxon>
        <taxon>Methylococcaceae</taxon>
        <taxon>Methylomonas</taxon>
    </lineage>
</organism>
<evidence type="ECO:0000313" key="2">
    <source>
        <dbReference type="EMBL" id="OAI12905.1"/>
    </source>
</evidence>
<sequence length="222" mass="24440">MARCATCSAPLAANTQVCRYCGVRNDIDLHGKQGFRVVDAGGRRECPQCGIGLQTVALNREADLHIERCAQCFGLFFDPGELEVLLDGSVAQVADFNLPLLQNINRERYQPERPVKYLKCPVCQVLMNRMLYGYQSGVVVNRCRSHGVWLDNGQVSHLLEWKKAGGQLLDRKKTAERQARAGTETAKRAFSSDYAAAGSGRTASGESEVLEAIAAVVFKLFE</sequence>
<reference evidence="2 3" key="1">
    <citation type="submission" date="2016-03" db="EMBL/GenBank/DDBJ databases">
        <authorList>
            <person name="Ploux O."/>
        </authorList>
    </citation>
    <scope>NUCLEOTIDE SEQUENCE [LARGE SCALE GENOMIC DNA]</scope>
    <source>
        <strain evidence="2 3">R-45378</strain>
    </source>
</reference>
<protein>
    <recommendedName>
        <fullName evidence="1">Transcription factor zinc-finger domain-containing protein</fullName>
    </recommendedName>
</protein>
<proteinExistence type="predicted"/>
<dbReference type="AlphaFoldDB" id="A0A177N4Y4"/>
<name>A0A177N4Y4_9GAMM</name>
<evidence type="ECO:0000259" key="1">
    <source>
        <dbReference type="Pfam" id="PF13453"/>
    </source>
</evidence>
<accession>A0A177N4Y4</accession>
<dbReference type="Proteomes" id="UP000077857">
    <property type="component" value="Unassembled WGS sequence"/>
</dbReference>